<organism evidence="2">
    <name type="scientific">Candidatus Kentrum sp. DK</name>
    <dbReference type="NCBI Taxonomy" id="2126562"/>
    <lineage>
        <taxon>Bacteria</taxon>
        <taxon>Pseudomonadati</taxon>
        <taxon>Pseudomonadota</taxon>
        <taxon>Gammaproteobacteria</taxon>
        <taxon>Candidatus Kentrum</taxon>
    </lineage>
</organism>
<dbReference type="InterPro" id="IPR013216">
    <property type="entry name" value="Methyltransf_11"/>
</dbReference>
<reference evidence="2" key="1">
    <citation type="submission" date="2019-02" db="EMBL/GenBank/DDBJ databases">
        <authorList>
            <person name="Gruber-Vodicka R. H."/>
            <person name="Seah K. B. B."/>
        </authorList>
    </citation>
    <scope>NUCLEOTIDE SEQUENCE</scope>
    <source>
        <strain evidence="2">BECK_DK47</strain>
    </source>
</reference>
<dbReference type="Pfam" id="PF08241">
    <property type="entry name" value="Methyltransf_11"/>
    <property type="match status" value="1"/>
</dbReference>
<evidence type="ECO:0000313" key="2">
    <source>
        <dbReference type="EMBL" id="VFJ46117.1"/>
    </source>
</evidence>
<keyword evidence="2" id="KW-0808">Transferase</keyword>
<sequence>MKRQTESIFDLQERVYAGDPFDSTEKCRVYDRDIRSSMIIPMQHMLSLVEPFCGPGAKLLDVGCGSGLLSLRLAGRFPGIEVYGIDNNEHFLTVAQENLILANLVGYPGKFSFEWGRAHRLPVEDNSVDVVFSFCALHRWNDPINILKECERVRKDSGLVILYDMARDAEDGMISFILQYTGTGHQDFMDAMRASFTMDEVAGFVRQSDLSGWQVASEAINLIVTSRPMETSYSVGEASIYENVFRREPEEAPAP</sequence>
<proteinExistence type="predicted"/>
<gene>
    <name evidence="2" type="ORF">BECKDK2373B_GA0170837_101238</name>
</gene>
<dbReference type="SUPFAM" id="SSF53335">
    <property type="entry name" value="S-adenosyl-L-methionine-dependent methyltransferases"/>
    <property type="match status" value="1"/>
</dbReference>
<accession>A0A450S371</accession>
<dbReference type="PANTHER" id="PTHR43591">
    <property type="entry name" value="METHYLTRANSFERASE"/>
    <property type="match status" value="1"/>
</dbReference>
<name>A0A450S371_9GAMM</name>
<protein>
    <submittedName>
        <fullName evidence="2">Methyltransferase domain-containing protein</fullName>
    </submittedName>
</protein>
<dbReference type="Gene3D" id="3.40.50.150">
    <property type="entry name" value="Vaccinia Virus protein VP39"/>
    <property type="match status" value="1"/>
</dbReference>
<dbReference type="AlphaFoldDB" id="A0A450S371"/>
<dbReference type="InterPro" id="IPR029063">
    <property type="entry name" value="SAM-dependent_MTases_sf"/>
</dbReference>
<dbReference type="GO" id="GO:0032259">
    <property type="term" value="P:methylation"/>
    <property type="evidence" value="ECO:0007669"/>
    <property type="project" value="UniProtKB-KW"/>
</dbReference>
<dbReference type="EMBL" id="CAADEX010000012">
    <property type="protein sequence ID" value="VFJ46117.1"/>
    <property type="molecule type" value="Genomic_DNA"/>
</dbReference>
<dbReference type="GO" id="GO:0008168">
    <property type="term" value="F:methyltransferase activity"/>
    <property type="evidence" value="ECO:0007669"/>
    <property type="project" value="UniProtKB-KW"/>
</dbReference>
<keyword evidence="2" id="KW-0489">Methyltransferase</keyword>
<feature type="domain" description="Methyltransferase type 11" evidence="1">
    <location>
        <begin position="60"/>
        <end position="162"/>
    </location>
</feature>
<dbReference type="CDD" id="cd02440">
    <property type="entry name" value="AdoMet_MTases"/>
    <property type="match status" value="1"/>
</dbReference>
<evidence type="ECO:0000259" key="1">
    <source>
        <dbReference type="Pfam" id="PF08241"/>
    </source>
</evidence>